<name>D5U4R7_BRAM5</name>
<keyword evidence="3" id="KW-0812">Transmembrane</keyword>
<dbReference type="FunFam" id="3.30.420.10:FF:000045">
    <property type="entry name" value="3'-5' exonuclease DinG"/>
    <property type="match status" value="1"/>
</dbReference>
<organism evidence="5 6">
    <name type="scientific">Brachyspira murdochii (strain ATCC 51284 / DSM 12563 / 56-150)</name>
    <name type="common">Serpulina murdochii</name>
    <dbReference type="NCBI Taxonomy" id="526224"/>
    <lineage>
        <taxon>Bacteria</taxon>
        <taxon>Pseudomonadati</taxon>
        <taxon>Spirochaetota</taxon>
        <taxon>Spirochaetia</taxon>
        <taxon>Brachyspirales</taxon>
        <taxon>Brachyspiraceae</taxon>
        <taxon>Brachyspira</taxon>
    </lineage>
</organism>
<comment type="subunit">
    <text evidence="2">DNA polymerase III contains a core (composed of alpha, epsilon and theta chains) that associates with a tau subunit. This core dimerizes to form the POLIII' complex. PolIII' associates with the gamma complex (composed of gamma, delta, delta', psi and chi chains) and with the beta chain to form the complete DNA polymerase III complex.</text>
</comment>
<evidence type="ECO:0000256" key="3">
    <source>
        <dbReference type="SAM" id="Phobius"/>
    </source>
</evidence>
<dbReference type="InterPro" id="IPR006054">
    <property type="entry name" value="DnaQ"/>
</dbReference>
<dbReference type="Pfam" id="PF00929">
    <property type="entry name" value="RNase_T"/>
    <property type="match status" value="1"/>
</dbReference>
<dbReference type="InterPro" id="IPR013520">
    <property type="entry name" value="Ribonucl_H"/>
</dbReference>
<dbReference type="GO" id="GO:0008408">
    <property type="term" value="F:3'-5' exonuclease activity"/>
    <property type="evidence" value="ECO:0007669"/>
    <property type="project" value="TreeGrafter"/>
</dbReference>
<accession>D5U4R7</accession>
<evidence type="ECO:0000256" key="2">
    <source>
        <dbReference type="ARBA" id="ARBA00026073"/>
    </source>
</evidence>
<dbReference type="RefSeq" id="WP_013114690.1">
    <property type="nucleotide sequence ID" value="NC_014150.1"/>
</dbReference>
<dbReference type="GO" id="GO:0045004">
    <property type="term" value="P:DNA replication proofreading"/>
    <property type="evidence" value="ECO:0007669"/>
    <property type="project" value="TreeGrafter"/>
</dbReference>
<dbReference type="eggNOG" id="COG0847">
    <property type="taxonomic scope" value="Bacteria"/>
</dbReference>
<dbReference type="SUPFAM" id="SSF53098">
    <property type="entry name" value="Ribonuclease H-like"/>
    <property type="match status" value="1"/>
</dbReference>
<dbReference type="CDD" id="cd06127">
    <property type="entry name" value="DEDDh"/>
    <property type="match status" value="1"/>
</dbReference>
<reference evidence="5 6" key="1">
    <citation type="journal article" date="2010" name="Stand. Genomic Sci.">
        <title>Complete genome sequence of Brachyspira murdochii type strain (56-150).</title>
        <authorList>
            <person name="Pati A."/>
            <person name="Sikorski J."/>
            <person name="Gronow S."/>
            <person name="Munk C."/>
            <person name="Lapidus A."/>
            <person name="Copeland A."/>
            <person name="Glavina Del Tio T."/>
            <person name="Nolan M."/>
            <person name="Lucas S."/>
            <person name="Chen F."/>
            <person name="Tice H."/>
            <person name="Cheng J.F."/>
            <person name="Han C."/>
            <person name="Detter J.C."/>
            <person name="Bruce D."/>
            <person name="Tapia R."/>
            <person name="Goodwin L."/>
            <person name="Pitluck S."/>
            <person name="Liolios K."/>
            <person name="Ivanova N."/>
            <person name="Mavromatis K."/>
            <person name="Mikhailova N."/>
            <person name="Chen A."/>
            <person name="Palaniappan K."/>
            <person name="Land M."/>
            <person name="Hauser L."/>
            <person name="Chang Y.J."/>
            <person name="Jeffries C.D."/>
            <person name="Spring S."/>
            <person name="Rohde M."/>
            <person name="Goker M."/>
            <person name="Bristow J."/>
            <person name="Eisen J.A."/>
            <person name="Markowitz V."/>
            <person name="Hugenholtz P."/>
            <person name="Kyrpides N.C."/>
            <person name="Klenk H.P."/>
        </authorList>
    </citation>
    <scope>NUCLEOTIDE SEQUENCE [LARGE SCALE GENOMIC DNA]</scope>
    <source>
        <strain evidence="6">ATCC 51284 / DSM 12563 / 56-150</strain>
    </source>
</reference>
<evidence type="ECO:0000313" key="6">
    <source>
        <dbReference type="Proteomes" id="UP000001915"/>
    </source>
</evidence>
<dbReference type="AlphaFoldDB" id="D5U4R7"/>
<evidence type="ECO:0000313" key="5">
    <source>
        <dbReference type="EMBL" id="ADG72321.1"/>
    </source>
</evidence>
<dbReference type="KEGG" id="brm:Bmur_2247"/>
<dbReference type="InterPro" id="IPR012337">
    <property type="entry name" value="RNaseH-like_sf"/>
</dbReference>
<keyword evidence="3" id="KW-1133">Transmembrane helix</keyword>
<evidence type="ECO:0000256" key="1">
    <source>
        <dbReference type="ARBA" id="ARBA00025483"/>
    </source>
</evidence>
<dbReference type="OrthoDB" id="9804290at2"/>
<dbReference type="PANTHER" id="PTHR30231:SF41">
    <property type="entry name" value="DNA POLYMERASE III SUBUNIT EPSILON"/>
    <property type="match status" value="1"/>
</dbReference>
<keyword evidence="3" id="KW-0472">Membrane</keyword>
<dbReference type="EMBL" id="CP001959">
    <property type="protein sequence ID" value="ADG72321.1"/>
    <property type="molecule type" value="Genomic_DNA"/>
</dbReference>
<sequence>MLIAFMIFIFIIVIASFLYSFTFSKKSNVEKVNSNDHIEITFEYNEPRKTGKLLRDFPANYTIIDVETTGLKPREDKIIEIGAIKYRDNKEIDYFSTLVKVDYIPNFISSYTNITNKMVKNAPRVDEAIKQFYDFVGDDILVGYNVPFDIKFLYDALYEVSNGELLLNNDFIDVMYIAKRVLKDLENYKQVTVASYYNISIDNLHRAMGDCKLCSAIYECLQKDILEKWGAFNKFYKKYPKIKNKIENNKNE</sequence>
<dbReference type="NCBIfam" id="TIGR00573">
    <property type="entry name" value="dnaq"/>
    <property type="match status" value="1"/>
</dbReference>
<dbReference type="SMART" id="SM00479">
    <property type="entry name" value="EXOIII"/>
    <property type="match status" value="1"/>
</dbReference>
<dbReference type="Proteomes" id="UP000001915">
    <property type="component" value="Chromosome"/>
</dbReference>
<dbReference type="STRING" id="526224.Bmur_2247"/>
<dbReference type="InterPro" id="IPR036397">
    <property type="entry name" value="RNaseH_sf"/>
</dbReference>
<gene>
    <name evidence="5" type="ordered locus">Bmur_2247</name>
</gene>
<dbReference type="PANTHER" id="PTHR30231">
    <property type="entry name" value="DNA POLYMERASE III SUBUNIT EPSILON"/>
    <property type="match status" value="1"/>
</dbReference>
<evidence type="ECO:0000259" key="4">
    <source>
        <dbReference type="SMART" id="SM00479"/>
    </source>
</evidence>
<feature type="domain" description="Exonuclease" evidence="4">
    <location>
        <begin position="60"/>
        <end position="227"/>
    </location>
</feature>
<dbReference type="Gene3D" id="3.30.420.10">
    <property type="entry name" value="Ribonuclease H-like superfamily/Ribonuclease H"/>
    <property type="match status" value="1"/>
</dbReference>
<protein>
    <submittedName>
        <fullName evidence="5">DNA polymerase III, epsilon subunit</fullName>
    </submittedName>
</protein>
<dbReference type="GO" id="GO:0003677">
    <property type="term" value="F:DNA binding"/>
    <property type="evidence" value="ECO:0007669"/>
    <property type="project" value="InterPro"/>
</dbReference>
<dbReference type="GO" id="GO:0003887">
    <property type="term" value="F:DNA-directed DNA polymerase activity"/>
    <property type="evidence" value="ECO:0007669"/>
    <property type="project" value="InterPro"/>
</dbReference>
<proteinExistence type="predicted"/>
<dbReference type="HOGENOM" id="CLU_047806_7_1_12"/>
<dbReference type="GO" id="GO:0005829">
    <property type="term" value="C:cytosol"/>
    <property type="evidence" value="ECO:0007669"/>
    <property type="project" value="TreeGrafter"/>
</dbReference>
<comment type="function">
    <text evidence="1">DNA polymerase III is a complex, multichain enzyme responsible for most of the replicative synthesis in bacteria. The epsilon subunit contain the editing function and is a proofreading 3'-5' exonuclease.</text>
</comment>
<feature type="transmembrane region" description="Helical" evidence="3">
    <location>
        <begin position="6"/>
        <end position="24"/>
    </location>
</feature>